<comment type="caution">
    <text evidence="2">The sequence shown here is derived from an EMBL/GenBank/DDBJ whole genome shotgun (WGS) entry which is preliminary data.</text>
</comment>
<feature type="compositionally biased region" description="Basic and acidic residues" evidence="1">
    <location>
        <begin position="190"/>
        <end position="204"/>
    </location>
</feature>
<feature type="compositionally biased region" description="Basic and acidic residues" evidence="1">
    <location>
        <begin position="219"/>
        <end position="240"/>
    </location>
</feature>
<name>A0A218YUQ0_9HELO</name>
<feature type="compositionally biased region" description="Basic and acidic residues" evidence="1">
    <location>
        <begin position="103"/>
        <end position="114"/>
    </location>
</feature>
<protein>
    <submittedName>
        <fullName evidence="2">Uncharacterized protein</fullName>
    </submittedName>
</protein>
<feature type="region of interest" description="Disordered" evidence="1">
    <location>
        <begin position="264"/>
        <end position="287"/>
    </location>
</feature>
<organism evidence="2 3">
    <name type="scientific">Diplocarpon coronariae</name>
    <dbReference type="NCBI Taxonomy" id="2795749"/>
    <lineage>
        <taxon>Eukaryota</taxon>
        <taxon>Fungi</taxon>
        <taxon>Dikarya</taxon>
        <taxon>Ascomycota</taxon>
        <taxon>Pezizomycotina</taxon>
        <taxon>Leotiomycetes</taxon>
        <taxon>Helotiales</taxon>
        <taxon>Drepanopezizaceae</taxon>
        <taxon>Diplocarpon</taxon>
    </lineage>
</organism>
<evidence type="ECO:0000256" key="1">
    <source>
        <dbReference type="SAM" id="MobiDB-lite"/>
    </source>
</evidence>
<dbReference type="InParanoid" id="A0A218YUQ0"/>
<feature type="compositionally biased region" description="Gly residues" evidence="1">
    <location>
        <begin position="276"/>
        <end position="287"/>
    </location>
</feature>
<dbReference type="AlphaFoldDB" id="A0A218YUQ0"/>
<reference evidence="2 3" key="1">
    <citation type="submission" date="2017-04" db="EMBL/GenBank/DDBJ databases">
        <title>Draft genome sequence of Marssonina coronaria NL1: causal agent of apple blotch.</title>
        <authorList>
            <person name="Cheng Q."/>
        </authorList>
    </citation>
    <scope>NUCLEOTIDE SEQUENCE [LARGE SCALE GENOMIC DNA]</scope>
    <source>
        <strain evidence="2 3">NL1</strain>
    </source>
</reference>
<gene>
    <name evidence="2" type="ORF">B2J93_3767</name>
</gene>
<dbReference type="Proteomes" id="UP000242519">
    <property type="component" value="Unassembled WGS sequence"/>
</dbReference>
<evidence type="ECO:0000313" key="2">
    <source>
        <dbReference type="EMBL" id="OWO97969.1"/>
    </source>
</evidence>
<sequence>MEGAVDAVQSSELSAFVSSLPKCVGRLADTWTPGQGLEKARAEHVKLQGSPDPKPLPGKYAFHGNATPEQFGYRCSPVDLGPGIPIQPSQLDLLAALTIRSSDKVRPTSVHGDDDSAPARGVSPKRTDSLSPSQRSRARVPFFRLRRLNPPAPKQARSSRKLRHGHISHRPLLRRPAPRDRSLRAPGAAEHQRPPGHREGLERCKGGSATASLSTMHLHPAEARPGAARERRPVRAEGTEGTRSPEAPPFEDVLARDRAGIPLGPGVDRSEAGDPKGIGGSLSGGETGDCIPGKSLMRGFLLARGTTIACAARAT</sequence>
<feature type="region of interest" description="Disordered" evidence="1">
    <location>
        <begin position="103"/>
        <end position="204"/>
    </location>
</feature>
<evidence type="ECO:0000313" key="3">
    <source>
        <dbReference type="Proteomes" id="UP000242519"/>
    </source>
</evidence>
<accession>A0A218YUQ0</accession>
<feature type="region of interest" description="Disordered" evidence="1">
    <location>
        <begin position="216"/>
        <end position="249"/>
    </location>
</feature>
<keyword evidence="3" id="KW-1185">Reference proteome</keyword>
<proteinExistence type="predicted"/>
<feature type="compositionally biased region" description="Basic residues" evidence="1">
    <location>
        <begin position="157"/>
        <end position="173"/>
    </location>
</feature>
<dbReference type="EMBL" id="MZNU01000415">
    <property type="protein sequence ID" value="OWO97969.1"/>
    <property type="molecule type" value="Genomic_DNA"/>
</dbReference>